<comment type="caution">
    <text evidence="2">The sequence shown here is derived from an EMBL/GenBank/DDBJ whole genome shotgun (WGS) entry which is preliminary data.</text>
</comment>
<gene>
    <name evidence="2" type="ORF">D8674_008070</name>
</gene>
<accession>A0A5N5HWF8</accession>
<evidence type="ECO:0000313" key="3">
    <source>
        <dbReference type="Proteomes" id="UP000327157"/>
    </source>
</evidence>
<evidence type="ECO:0000313" key="2">
    <source>
        <dbReference type="EMBL" id="KAB2630551.1"/>
    </source>
</evidence>
<dbReference type="Proteomes" id="UP000327157">
    <property type="component" value="Chromosome 12"/>
</dbReference>
<reference evidence="2 3" key="1">
    <citation type="submission" date="2019-09" db="EMBL/GenBank/DDBJ databases">
        <authorList>
            <person name="Ou C."/>
        </authorList>
    </citation>
    <scope>NUCLEOTIDE SEQUENCE [LARGE SCALE GENOMIC DNA]</scope>
    <source>
        <strain evidence="2">S2</strain>
        <tissue evidence="2">Leaf</tissue>
    </source>
</reference>
<organism evidence="2 3">
    <name type="scientific">Pyrus ussuriensis x Pyrus communis</name>
    <dbReference type="NCBI Taxonomy" id="2448454"/>
    <lineage>
        <taxon>Eukaryota</taxon>
        <taxon>Viridiplantae</taxon>
        <taxon>Streptophyta</taxon>
        <taxon>Embryophyta</taxon>
        <taxon>Tracheophyta</taxon>
        <taxon>Spermatophyta</taxon>
        <taxon>Magnoliopsida</taxon>
        <taxon>eudicotyledons</taxon>
        <taxon>Gunneridae</taxon>
        <taxon>Pentapetalae</taxon>
        <taxon>rosids</taxon>
        <taxon>fabids</taxon>
        <taxon>Rosales</taxon>
        <taxon>Rosaceae</taxon>
        <taxon>Amygdaloideae</taxon>
        <taxon>Maleae</taxon>
        <taxon>Pyrus</taxon>
    </lineage>
</organism>
<keyword evidence="3" id="KW-1185">Reference proteome</keyword>
<protein>
    <submittedName>
        <fullName evidence="2">Uncharacterized protein</fullName>
    </submittedName>
</protein>
<name>A0A5N5HWF8_9ROSA</name>
<proteinExistence type="predicted"/>
<feature type="region of interest" description="Disordered" evidence="1">
    <location>
        <begin position="44"/>
        <end position="76"/>
    </location>
</feature>
<evidence type="ECO:0000256" key="1">
    <source>
        <dbReference type="SAM" id="MobiDB-lite"/>
    </source>
</evidence>
<feature type="compositionally biased region" description="Basic and acidic residues" evidence="1">
    <location>
        <begin position="57"/>
        <end position="76"/>
    </location>
</feature>
<sequence length="76" mass="8259">MAGHPSRAGDWARPWGRRPTCRSLGKASSGLYISDEFLCGRQTEDGCDFEEEGGGALEREMSSLEISEKPPKEANG</sequence>
<reference evidence="3" key="2">
    <citation type="submission" date="2019-10" db="EMBL/GenBank/DDBJ databases">
        <title>A de novo genome assembly of a pear dwarfing rootstock.</title>
        <authorList>
            <person name="Wang F."/>
            <person name="Wang J."/>
            <person name="Li S."/>
            <person name="Zhang Y."/>
            <person name="Fang M."/>
            <person name="Ma L."/>
            <person name="Zhao Y."/>
            <person name="Jiang S."/>
        </authorList>
    </citation>
    <scope>NUCLEOTIDE SEQUENCE [LARGE SCALE GENOMIC DNA]</scope>
</reference>
<reference evidence="2 3" key="3">
    <citation type="submission" date="2019-11" db="EMBL/GenBank/DDBJ databases">
        <title>A de novo genome assembly of a pear dwarfing rootstock.</title>
        <authorList>
            <person name="Wang F."/>
            <person name="Wang J."/>
            <person name="Li S."/>
            <person name="Zhang Y."/>
            <person name="Fang M."/>
            <person name="Ma L."/>
            <person name="Zhao Y."/>
            <person name="Jiang S."/>
        </authorList>
    </citation>
    <scope>NUCLEOTIDE SEQUENCE [LARGE SCALE GENOMIC DNA]</scope>
    <source>
        <strain evidence="2">S2</strain>
        <tissue evidence="2">Leaf</tissue>
    </source>
</reference>
<dbReference type="AlphaFoldDB" id="A0A5N5HWF8"/>
<dbReference type="EMBL" id="SMOL01000143">
    <property type="protein sequence ID" value="KAB2630551.1"/>
    <property type="molecule type" value="Genomic_DNA"/>
</dbReference>